<keyword evidence="9" id="KW-1185">Reference proteome</keyword>
<proteinExistence type="inferred from homology"/>
<sequence>MTPPQPRVTPQQPHKTQPRVTPQPHHTTPQTHLVPPLPALRGRRSAKWRSHPADVLPLPVAEMDFVLAEPVAQALREAVDRSDTGYAAPTRDLAHALRGYARRAWDWTVDPDHVRTVTDVGLGIVETLRRLVSPGDRVAVSPPVYEPFGWWIREVGAQPVDVPLATRPDGERRLDLSALEETFAAPGTVAYLLCNPHNPLGLVHTREELTTLAELADQYGVHVLSDEIHAPLTLPGAVFVPFLSVSEAARRRGFAFHSASKGWNLAGLKAATVVTADPAPKRYVDRFSPHSLFRTGHLGVLATVAAYEHGDAWLAEVVRALDHNRVLLGELLARHLPTVGYRPPDAGFLAWLDFRRVPGAAGRGDDPAGYLLETARVALTSGLGYGAEGRGFARLNFACAPDTLTEAVSRIAAAC</sequence>
<accession>A0ABS3XGJ2</accession>
<organism evidence="8 9">
    <name type="scientific">Streptomyces oryzae</name>
    <dbReference type="NCBI Taxonomy" id="1434886"/>
    <lineage>
        <taxon>Bacteria</taxon>
        <taxon>Bacillati</taxon>
        <taxon>Actinomycetota</taxon>
        <taxon>Actinomycetes</taxon>
        <taxon>Kitasatosporales</taxon>
        <taxon>Streptomycetaceae</taxon>
        <taxon>Streptomyces</taxon>
    </lineage>
</organism>
<gene>
    <name evidence="8" type="ORF">ITI46_23070</name>
</gene>
<evidence type="ECO:0000256" key="2">
    <source>
        <dbReference type="ARBA" id="ARBA00012224"/>
    </source>
</evidence>
<name>A0ABS3XGJ2_9ACTN</name>
<evidence type="ECO:0000256" key="3">
    <source>
        <dbReference type="ARBA" id="ARBA00022898"/>
    </source>
</evidence>
<comment type="similarity">
    <text evidence="5">Belongs to the class-II pyridoxal-phosphate-dependent aminotransferase family. MalY/PatB cystathionine beta-lyase subfamily.</text>
</comment>
<dbReference type="EMBL" id="JADKMA010000131">
    <property type="protein sequence ID" value="MBO8194518.1"/>
    <property type="molecule type" value="Genomic_DNA"/>
</dbReference>
<feature type="region of interest" description="Disordered" evidence="6">
    <location>
        <begin position="1"/>
        <end position="37"/>
    </location>
</feature>
<dbReference type="Proteomes" id="UP001519064">
    <property type="component" value="Unassembled WGS sequence"/>
</dbReference>
<dbReference type="PANTHER" id="PTHR43525:SF2">
    <property type="entry name" value="CYSTATHIONINE BETA-LYASE-RELATED"/>
    <property type="match status" value="1"/>
</dbReference>
<evidence type="ECO:0000256" key="1">
    <source>
        <dbReference type="ARBA" id="ARBA00001933"/>
    </source>
</evidence>
<evidence type="ECO:0000313" key="9">
    <source>
        <dbReference type="Proteomes" id="UP001519064"/>
    </source>
</evidence>
<feature type="domain" description="Aminotransferase class I/classII large" evidence="7">
    <location>
        <begin position="55"/>
        <end position="411"/>
    </location>
</feature>
<evidence type="ECO:0000256" key="6">
    <source>
        <dbReference type="SAM" id="MobiDB-lite"/>
    </source>
</evidence>
<dbReference type="Pfam" id="PF00155">
    <property type="entry name" value="Aminotran_1_2"/>
    <property type="match status" value="1"/>
</dbReference>
<dbReference type="SUPFAM" id="SSF53383">
    <property type="entry name" value="PLP-dependent transferases"/>
    <property type="match status" value="1"/>
</dbReference>
<reference evidence="8 9" key="1">
    <citation type="submission" date="2020-11" db="EMBL/GenBank/DDBJ databases">
        <title>Streptomyces spirodelae sp. nov., isolated from duckweed.</title>
        <authorList>
            <person name="Saimee Y."/>
            <person name="Duangmal K."/>
        </authorList>
    </citation>
    <scope>NUCLEOTIDE SEQUENCE [LARGE SCALE GENOMIC DNA]</scope>
    <source>
        <strain evidence="8 9">S16-07</strain>
    </source>
</reference>
<dbReference type="GO" id="GO:0008483">
    <property type="term" value="F:transaminase activity"/>
    <property type="evidence" value="ECO:0007669"/>
    <property type="project" value="UniProtKB-KW"/>
</dbReference>
<feature type="compositionally biased region" description="Low complexity" evidence="6">
    <location>
        <begin position="8"/>
        <end position="34"/>
    </location>
</feature>
<dbReference type="CDD" id="cd00609">
    <property type="entry name" value="AAT_like"/>
    <property type="match status" value="1"/>
</dbReference>
<comment type="cofactor">
    <cofactor evidence="1">
        <name>pyridoxal 5'-phosphate</name>
        <dbReference type="ChEBI" id="CHEBI:597326"/>
    </cofactor>
</comment>
<dbReference type="PANTHER" id="PTHR43525">
    <property type="entry name" value="PROTEIN MALY"/>
    <property type="match status" value="1"/>
</dbReference>
<protein>
    <recommendedName>
        <fullName evidence="2">cysteine-S-conjugate beta-lyase</fullName>
        <ecNumber evidence="2">4.4.1.13</ecNumber>
    </recommendedName>
</protein>
<keyword evidence="4" id="KW-0456">Lyase</keyword>
<evidence type="ECO:0000256" key="5">
    <source>
        <dbReference type="ARBA" id="ARBA00037974"/>
    </source>
</evidence>
<dbReference type="Gene3D" id="3.40.640.10">
    <property type="entry name" value="Type I PLP-dependent aspartate aminotransferase-like (Major domain)"/>
    <property type="match status" value="1"/>
</dbReference>
<keyword evidence="3" id="KW-0663">Pyridoxal phosphate</keyword>
<dbReference type="InterPro" id="IPR015424">
    <property type="entry name" value="PyrdxlP-dep_Trfase"/>
</dbReference>
<dbReference type="InterPro" id="IPR015422">
    <property type="entry name" value="PyrdxlP-dep_Trfase_small"/>
</dbReference>
<keyword evidence="8" id="KW-0808">Transferase</keyword>
<dbReference type="EC" id="4.4.1.13" evidence="2"/>
<dbReference type="InterPro" id="IPR015421">
    <property type="entry name" value="PyrdxlP-dep_Trfase_major"/>
</dbReference>
<dbReference type="InterPro" id="IPR004839">
    <property type="entry name" value="Aminotransferase_I/II_large"/>
</dbReference>
<dbReference type="Gene3D" id="3.90.1150.10">
    <property type="entry name" value="Aspartate Aminotransferase, domain 1"/>
    <property type="match status" value="1"/>
</dbReference>
<comment type="caution">
    <text evidence="8">The sequence shown here is derived from an EMBL/GenBank/DDBJ whole genome shotgun (WGS) entry which is preliminary data.</text>
</comment>
<keyword evidence="8" id="KW-0032">Aminotransferase</keyword>
<evidence type="ECO:0000313" key="8">
    <source>
        <dbReference type="EMBL" id="MBO8194518.1"/>
    </source>
</evidence>
<dbReference type="InterPro" id="IPR051798">
    <property type="entry name" value="Class-II_PLP-Dep_Aminotrans"/>
</dbReference>
<evidence type="ECO:0000256" key="4">
    <source>
        <dbReference type="ARBA" id="ARBA00023239"/>
    </source>
</evidence>
<evidence type="ECO:0000259" key="7">
    <source>
        <dbReference type="Pfam" id="PF00155"/>
    </source>
</evidence>